<evidence type="ECO:0000256" key="4">
    <source>
        <dbReference type="ARBA" id="ARBA00022448"/>
    </source>
</evidence>
<dbReference type="PIRSF" id="PIRSF006603">
    <property type="entry name" value="DinF"/>
    <property type="match status" value="1"/>
</dbReference>
<organism evidence="11 12">
    <name type="scientific">Parendozoicomonas haliclonae</name>
    <dbReference type="NCBI Taxonomy" id="1960125"/>
    <lineage>
        <taxon>Bacteria</taxon>
        <taxon>Pseudomonadati</taxon>
        <taxon>Pseudomonadota</taxon>
        <taxon>Gammaproteobacteria</taxon>
        <taxon>Oceanospirillales</taxon>
        <taxon>Endozoicomonadaceae</taxon>
        <taxon>Parendozoicomonas</taxon>
    </lineage>
</organism>
<evidence type="ECO:0000256" key="7">
    <source>
        <dbReference type="ARBA" id="ARBA00022989"/>
    </source>
</evidence>
<keyword evidence="4" id="KW-0813">Transport</keyword>
<sequence>MSAHDHALDSDHATSMKSQPISKLFWRYTLPAVMGMVVQGIYTLVDGIFIGHYIGAEGLAAVNLAWPVFAGVTGLGLMLGVGASALFSIERGAERLDRAREVLGNVFVLLPLLSIPLALLMYNWGDNGMLLQSATGNVLTYGTDYLQIMAIGSFVAMAGVALPMLIRNDEHPKLATGLMCLGAVANIFLDWLFVVVFKQGVAGAAIATLLSQGIITLIGIAHFFSSRANERLYLRNLTLQLRLSLQTMATGLSSLVMFLYFSFVLIIHNRLFMEYGNVTILAAFAIIGYIQGFYYMFAEGVGHGMQPLVSYNKGAGNNKNIRDALMLATKVVVGSCLVAQVLLFAFPEVVALVFTTDQALVEATAIGIRLHLFTMFLDGFIMVAACYFQALAKAHLATFIALGNMLVQLPLLYFLPKWIGVTGVWISMPVSNIFLASVVIGFIWLDLRERKIDPEKLHQAA</sequence>
<keyword evidence="9" id="KW-0046">Antibiotic resistance</keyword>
<evidence type="ECO:0000256" key="6">
    <source>
        <dbReference type="ARBA" id="ARBA00022692"/>
    </source>
</evidence>
<dbReference type="GO" id="GO:0042910">
    <property type="term" value="F:xenobiotic transmembrane transporter activity"/>
    <property type="evidence" value="ECO:0007669"/>
    <property type="project" value="InterPro"/>
</dbReference>
<dbReference type="EMBL" id="FWPT01000004">
    <property type="protein sequence ID" value="SMA45325.1"/>
    <property type="molecule type" value="Genomic_DNA"/>
</dbReference>
<dbReference type="Pfam" id="PF01554">
    <property type="entry name" value="MatE"/>
    <property type="match status" value="2"/>
</dbReference>
<comment type="similarity">
    <text evidence="2">Belongs to the multi antimicrobial extrusion (MATE) (TC 2.A.66.1) family. MepA subfamily.</text>
</comment>
<dbReference type="InterPro" id="IPR045070">
    <property type="entry name" value="MATE_MepA-like"/>
</dbReference>
<dbReference type="InterPro" id="IPR051327">
    <property type="entry name" value="MATE_MepA_subfamily"/>
</dbReference>
<feature type="transmembrane region" description="Helical" evidence="10">
    <location>
        <begin position="25"/>
        <end position="45"/>
    </location>
</feature>
<name>A0A1X7AIP7_9GAMM</name>
<feature type="transmembrane region" description="Helical" evidence="10">
    <location>
        <begin position="203"/>
        <end position="224"/>
    </location>
</feature>
<dbReference type="Proteomes" id="UP000196573">
    <property type="component" value="Unassembled WGS sequence"/>
</dbReference>
<feature type="transmembrane region" description="Helical" evidence="10">
    <location>
        <begin position="327"/>
        <end position="346"/>
    </location>
</feature>
<dbReference type="NCBIfam" id="TIGR00797">
    <property type="entry name" value="matE"/>
    <property type="match status" value="1"/>
</dbReference>
<protein>
    <recommendedName>
        <fullName evidence="3">Multidrug export protein MepA</fullName>
    </recommendedName>
</protein>
<evidence type="ECO:0000256" key="1">
    <source>
        <dbReference type="ARBA" id="ARBA00004429"/>
    </source>
</evidence>
<reference evidence="11 12" key="1">
    <citation type="submission" date="2017-03" db="EMBL/GenBank/DDBJ databases">
        <authorList>
            <person name="Afonso C.L."/>
            <person name="Miller P.J."/>
            <person name="Scott M.A."/>
            <person name="Spackman E."/>
            <person name="Goraichik I."/>
            <person name="Dimitrov K.M."/>
            <person name="Suarez D.L."/>
            <person name="Swayne D.E."/>
        </authorList>
    </citation>
    <scope>NUCLEOTIDE SEQUENCE [LARGE SCALE GENOMIC DNA]</scope>
    <source>
        <strain evidence="11">SB41UT1</strain>
    </source>
</reference>
<dbReference type="GO" id="GO:0005886">
    <property type="term" value="C:plasma membrane"/>
    <property type="evidence" value="ECO:0007669"/>
    <property type="project" value="UniProtKB-SubCell"/>
</dbReference>
<keyword evidence="8 10" id="KW-0472">Membrane</keyword>
<accession>A0A1X7AIP7</accession>
<evidence type="ECO:0000313" key="11">
    <source>
        <dbReference type="EMBL" id="SMA45325.1"/>
    </source>
</evidence>
<evidence type="ECO:0000313" key="12">
    <source>
        <dbReference type="Proteomes" id="UP000196573"/>
    </source>
</evidence>
<evidence type="ECO:0000256" key="8">
    <source>
        <dbReference type="ARBA" id="ARBA00023136"/>
    </source>
</evidence>
<feature type="transmembrane region" description="Helical" evidence="10">
    <location>
        <begin position="395"/>
        <end position="414"/>
    </location>
</feature>
<dbReference type="InterPro" id="IPR048279">
    <property type="entry name" value="MdtK-like"/>
</dbReference>
<dbReference type="GO" id="GO:0046677">
    <property type="term" value="P:response to antibiotic"/>
    <property type="evidence" value="ECO:0007669"/>
    <property type="project" value="UniProtKB-KW"/>
</dbReference>
<feature type="transmembrane region" description="Helical" evidence="10">
    <location>
        <begin position="145"/>
        <end position="166"/>
    </location>
</feature>
<evidence type="ECO:0000256" key="2">
    <source>
        <dbReference type="ARBA" id="ARBA00008417"/>
    </source>
</evidence>
<feature type="transmembrane region" description="Helical" evidence="10">
    <location>
        <begin position="178"/>
        <end position="197"/>
    </location>
</feature>
<gene>
    <name evidence="11" type="primary">mepA_3</name>
    <name evidence="11" type="ORF">EHSB41UT_01889</name>
</gene>
<evidence type="ECO:0000256" key="10">
    <source>
        <dbReference type="SAM" id="Phobius"/>
    </source>
</evidence>
<dbReference type="OrthoDB" id="9811110at2"/>
<feature type="transmembrane region" description="Helical" evidence="10">
    <location>
        <begin position="279"/>
        <end position="297"/>
    </location>
</feature>
<keyword evidence="12" id="KW-1185">Reference proteome</keyword>
<feature type="transmembrane region" description="Helical" evidence="10">
    <location>
        <begin position="245"/>
        <end position="267"/>
    </location>
</feature>
<dbReference type="CDD" id="cd13143">
    <property type="entry name" value="MATE_MepA_like"/>
    <property type="match status" value="1"/>
</dbReference>
<keyword evidence="6 10" id="KW-0812">Transmembrane</keyword>
<evidence type="ECO:0000256" key="3">
    <source>
        <dbReference type="ARBA" id="ARBA00022106"/>
    </source>
</evidence>
<dbReference type="PANTHER" id="PTHR43823:SF3">
    <property type="entry name" value="MULTIDRUG EXPORT PROTEIN MEPA"/>
    <property type="match status" value="1"/>
</dbReference>
<feature type="transmembrane region" description="Helical" evidence="10">
    <location>
        <begin position="102"/>
        <end position="125"/>
    </location>
</feature>
<comment type="subcellular location">
    <subcellularLocation>
        <location evidence="1">Cell inner membrane</location>
        <topology evidence="1">Multi-pass membrane protein</topology>
    </subcellularLocation>
</comment>
<evidence type="ECO:0000256" key="9">
    <source>
        <dbReference type="ARBA" id="ARBA00023251"/>
    </source>
</evidence>
<feature type="transmembrane region" description="Helical" evidence="10">
    <location>
        <begin position="65"/>
        <end position="90"/>
    </location>
</feature>
<dbReference type="GO" id="GO:0015297">
    <property type="term" value="F:antiporter activity"/>
    <property type="evidence" value="ECO:0007669"/>
    <property type="project" value="InterPro"/>
</dbReference>
<dbReference type="NCBIfam" id="NF007130">
    <property type="entry name" value="PRK09575.1"/>
    <property type="match status" value="1"/>
</dbReference>
<feature type="transmembrane region" description="Helical" evidence="10">
    <location>
        <begin position="366"/>
        <end position="388"/>
    </location>
</feature>
<keyword evidence="5" id="KW-1003">Cell membrane</keyword>
<dbReference type="PANTHER" id="PTHR43823">
    <property type="entry name" value="SPORULATION PROTEIN YKVU"/>
    <property type="match status" value="1"/>
</dbReference>
<dbReference type="InterPro" id="IPR002528">
    <property type="entry name" value="MATE_fam"/>
</dbReference>
<evidence type="ECO:0000256" key="5">
    <source>
        <dbReference type="ARBA" id="ARBA00022475"/>
    </source>
</evidence>
<feature type="transmembrane region" description="Helical" evidence="10">
    <location>
        <begin position="426"/>
        <end position="447"/>
    </location>
</feature>
<proteinExistence type="inferred from homology"/>
<dbReference type="AlphaFoldDB" id="A0A1X7AIP7"/>
<keyword evidence="7 10" id="KW-1133">Transmembrane helix</keyword>
<dbReference type="RefSeq" id="WP_087109186.1">
    <property type="nucleotide sequence ID" value="NZ_CBCSCN010000002.1"/>
</dbReference>